<gene>
    <name evidence="2" type="ORF">BINO364_LOCUS16101</name>
</gene>
<feature type="non-terminal residue" evidence="2">
    <location>
        <position position="81"/>
    </location>
</feature>
<feature type="compositionally biased region" description="Polar residues" evidence="1">
    <location>
        <begin position="66"/>
        <end position="81"/>
    </location>
</feature>
<keyword evidence="3" id="KW-1185">Reference proteome</keyword>
<name>A0A8J9YG72_9NEOP</name>
<feature type="region of interest" description="Disordered" evidence="1">
    <location>
        <begin position="1"/>
        <end position="26"/>
    </location>
</feature>
<evidence type="ECO:0000256" key="1">
    <source>
        <dbReference type="SAM" id="MobiDB-lite"/>
    </source>
</evidence>
<organism evidence="2 3">
    <name type="scientific">Brenthis ino</name>
    <name type="common">lesser marbled fritillary</name>
    <dbReference type="NCBI Taxonomy" id="405034"/>
    <lineage>
        <taxon>Eukaryota</taxon>
        <taxon>Metazoa</taxon>
        <taxon>Ecdysozoa</taxon>
        <taxon>Arthropoda</taxon>
        <taxon>Hexapoda</taxon>
        <taxon>Insecta</taxon>
        <taxon>Pterygota</taxon>
        <taxon>Neoptera</taxon>
        <taxon>Endopterygota</taxon>
        <taxon>Lepidoptera</taxon>
        <taxon>Glossata</taxon>
        <taxon>Ditrysia</taxon>
        <taxon>Papilionoidea</taxon>
        <taxon>Nymphalidae</taxon>
        <taxon>Heliconiinae</taxon>
        <taxon>Argynnini</taxon>
        <taxon>Brenthis</taxon>
    </lineage>
</organism>
<accession>A0A8J9YG72</accession>
<dbReference type="EMBL" id="OV170229">
    <property type="protein sequence ID" value="CAH0731199.1"/>
    <property type="molecule type" value="Genomic_DNA"/>
</dbReference>
<dbReference type="Proteomes" id="UP000838878">
    <property type="component" value="Chromosome 9"/>
</dbReference>
<evidence type="ECO:0000313" key="3">
    <source>
        <dbReference type="Proteomes" id="UP000838878"/>
    </source>
</evidence>
<dbReference type="AlphaFoldDB" id="A0A8J9YG72"/>
<proteinExistence type="predicted"/>
<feature type="region of interest" description="Disordered" evidence="1">
    <location>
        <begin position="55"/>
        <end position="81"/>
    </location>
</feature>
<sequence length="81" mass="8982">MFTARPIKRNSAEPGRVSRRRLCRAQKGGARVPISCDYDSSRLRHVHTGYVGLTGKKNQYCPPKPNRTSPGKTTLSKAKAN</sequence>
<evidence type="ECO:0000313" key="2">
    <source>
        <dbReference type="EMBL" id="CAH0731199.1"/>
    </source>
</evidence>
<protein>
    <submittedName>
        <fullName evidence="2">Uncharacterized protein</fullName>
    </submittedName>
</protein>
<reference evidence="2" key="1">
    <citation type="submission" date="2021-12" db="EMBL/GenBank/DDBJ databases">
        <authorList>
            <person name="Martin H S."/>
        </authorList>
    </citation>
    <scope>NUCLEOTIDE SEQUENCE</scope>
</reference>